<evidence type="ECO:0000259" key="6">
    <source>
        <dbReference type="Pfam" id="PF26282"/>
    </source>
</evidence>
<evidence type="ECO:0000313" key="9">
    <source>
        <dbReference type="Proteomes" id="UP000644660"/>
    </source>
</evidence>
<dbReference type="GO" id="GO:0005802">
    <property type="term" value="C:trans-Golgi network"/>
    <property type="evidence" value="ECO:0007669"/>
    <property type="project" value="TreeGrafter"/>
</dbReference>
<feature type="domain" description="Trs120/TRAPPC9 third Ig-like" evidence="6">
    <location>
        <begin position="994"/>
        <end position="1164"/>
    </location>
</feature>
<dbReference type="Pfam" id="PF26254">
    <property type="entry name" value="Ig_TRAPPC9-Trs120_1st"/>
    <property type="match status" value="1"/>
</dbReference>
<dbReference type="Pfam" id="PF26282">
    <property type="entry name" value="Ig_TRAPPC9-Trs120_3rd"/>
    <property type="match status" value="1"/>
</dbReference>
<evidence type="ECO:0000256" key="2">
    <source>
        <dbReference type="ARBA" id="ARBA00023034"/>
    </source>
</evidence>
<accession>A0A8H2ZIY6</accession>
<dbReference type="Pfam" id="PF08626">
    <property type="entry name" value="TRAPPC9-Trs120"/>
    <property type="match status" value="1"/>
</dbReference>
<dbReference type="Pfam" id="PF26280">
    <property type="entry name" value="Ig_TRAPPC9-Trs120_2nd"/>
    <property type="match status" value="1"/>
</dbReference>
<name>A0A8H2ZIY6_9SACH</name>
<comment type="subcellular location">
    <subcellularLocation>
        <location evidence="1">Golgi apparatus</location>
    </subcellularLocation>
</comment>
<evidence type="ECO:0000259" key="5">
    <source>
        <dbReference type="Pfam" id="PF26254"/>
    </source>
</evidence>
<dbReference type="InterPro" id="IPR013935">
    <property type="entry name" value="Trs120_TRAPPC9"/>
</dbReference>
<organism evidence="8 9">
    <name type="scientific">Maudiozyma barnettii</name>
    <dbReference type="NCBI Taxonomy" id="61262"/>
    <lineage>
        <taxon>Eukaryota</taxon>
        <taxon>Fungi</taxon>
        <taxon>Dikarya</taxon>
        <taxon>Ascomycota</taxon>
        <taxon>Saccharomycotina</taxon>
        <taxon>Saccharomycetes</taxon>
        <taxon>Saccharomycetales</taxon>
        <taxon>Saccharomycetaceae</taxon>
        <taxon>Maudiozyma</taxon>
    </lineage>
</organism>
<feature type="domain" description="Trs120/TRAPPC9 fourth Ig-like" evidence="7">
    <location>
        <begin position="1177"/>
        <end position="1288"/>
    </location>
</feature>
<dbReference type="InterPro" id="IPR058564">
    <property type="entry name" value="TPR_TRAPPC9_Trs120"/>
</dbReference>
<proteinExistence type="predicted"/>
<dbReference type="Proteomes" id="UP000644660">
    <property type="component" value="Unassembled WGS sequence"/>
</dbReference>
<sequence>MDIVAKYPSYVSPVRIKTLIVPIGKWKRKDFINAVNNIKEYSEIRLLDITPIDSSLFTPQGFPNGQLLFDFDIVGHNDSSELFLYDFQPFRKTFVIIGLVNDNSPINQNLQILKEKYPTAISTNLIYSNGLEEDSESKSLPNIFSTKFPTPKNLETIVCDIGHNFLEALSHYYSSYRHVTLRSPGAIGGNSISKTVINRYGPNTLVNPTDIQKPTLNSSKRMSSFEMTTNSIKRSASLKLANTLSTSDGRTQQKSKGRQLKILGNFQLLAGRYSDALTSFTESVILLYKLRDFLWLASAIDGIAICFLSLSYLDIPFQVPEIINLLCPLQTVDTIDSTKPHIPPTTPNTKSVPRTSVSAIPSQMQSPRNSINVTASFLDIDVTTINLPHLVRKMAEKILYYYELTLSSNSEYVPNIVYCNFVLKTLTFMIACHNAENFSPEILERIVHHQFAHTATSFGFDDGENEFSREDIYMFAIRLLELQLDNLPIESQVTVYMTLAHTFKTFGFERKQALVLRLLLTVLSSSSEQIFWSESHRTIIEDILDIYGISTRDSDMHISDASERTWFILQKNALNLCLLIVKKFSDTELMSKLALKLISNFTHMLTASEQSSLFIDYIQPCIYNGSISNYWDPFIIRNCSFQRLEFDEPGTQSAKLPVEAAISDINKSVIKDANEQMKTDEVFNPFRTSSSKKVKFAPTKVSDNTLLVGDKAEFTCTLQNPFKFDLNISKLQFPPNILEYCELKDIYLSKTNPYVLRAESMKEITIPVILKNATSNDGITIDRLSLSVFELPSEEFKIVNSEVCILPLDYEQNDASKRKNNELVLKSSINERCKYGSLHIKIFPEQPQLQIMNKSNIVENSLMILDGTKTKITLNIRNKSLNCPIDYIMFHSISNVEKETKSDYWKKFKPDELFAVEKQMNMLKTSSIKVLNAPKSLKPGEDVQLEIEVDVTHAPFDFTEFILSIKYGMAASDSNHIYIKVLEIPYEITIQKTVEIANLDIIPLNENISCDSSSVDWIDFIQSKIKDYPNCNIHDFVLLLLDFRNSWLDGLHLQVHFEDFVSKKYLIEASHTLRMIIPVKKIEFSKKGFGKKQIPHVVEGRQFIQSGLNLEQETELREAFWCREYILEKLSCHWNFFHDSNLIGSVDFRKFLEKFDSKMVSTIYKGKSLFTVKLTCDNTTVSIGANLKLTVHLENTRKIASDDIPLQRKLNIWIIDHKTSKILPRSNGRILYNGTLSKTVSTDKPFSAEFVLLPVEPGTYEICAAVARLDSQDPLLHFDSESIILTVNRPVFE</sequence>
<evidence type="ECO:0000256" key="1">
    <source>
        <dbReference type="ARBA" id="ARBA00004555"/>
    </source>
</evidence>
<keyword evidence="2" id="KW-0333">Golgi apparatus</keyword>
<dbReference type="PANTHER" id="PTHR21512">
    <property type="entry name" value="TRAFFICKING PROTEIN PARTICLE COMPLEX SUBUNIT 9"/>
    <property type="match status" value="1"/>
</dbReference>
<reference evidence="8 9" key="1">
    <citation type="submission" date="2020-05" db="EMBL/GenBank/DDBJ databases">
        <authorList>
            <person name="Casaregola S."/>
            <person name="Devillers H."/>
            <person name="Grondin C."/>
        </authorList>
    </citation>
    <scope>NUCLEOTIDE SEQUENCE [LARGE SCALE GENOMIC DNA]</scope>
    <source>
        <strain evidence="8 9">CLIB 1767</strain>
    </source>
</reference>
<dbReference type="OrthoDB" id="27962at2759"/>
<comment type="caution">
    <text evidence="8">The sequence shown here is derived from an EMBL/GenBank/DDBJ whole genome shotgun (WGS) entry which is preliminary data.</text>
</comment>
<dbReference type="InterPro" id="IPR058568">
    <property type="entry name" value="Ig_TRAPPC9_Trs120_4th"/>
</dbReference>
<feature type="domain" description="Trs120/TRAPPC9 first Ig-like" evidence="5">
    <location>
        <begin position="652"/>
        <end position="733"/>
    </location>
</feature>
<dbReference type="PANTHER" id="PTHR21512:SF5">
    <property type="entry name" value="TRAFFICKING PROTEIN PARTICLE COMPLEX SUBUNIT 9"/>
    <property type="match status" value="1"/>
</dbReference>
<dbReference type="Pfam" id="PF26251">
    <property type="entry name" value="TPR_TRAPPC9-Trs120"/>
    <property type="match status" value="1"/>
</dbReference>
<feature type="domain" description="Trs120/TRAPPC9 TPR region" evidence="4">
    <location>
        <begin position="387"/>
        <end position="625"/>
    </location>
</feature>
<dbReference type="GeneID" id="64856687"/>
<gene>
    <name evidence="8" type="ORF">KABA2_03S03762</name>
</gene>
<evidence type="ECO:0000259" key="4">
    <source>
        <dbReference type="Pfam" id="PF26251"/>
    </source>
</evidence>
<dbReference type="InterPro" id="IPR058567">
    <property type="entry name" value="Ig_TRAPPC9_Trs120_3rd"/>
</dbReference>
<feature type="domain" description="Trs120/TRAPPC9 N-terminal" evidence="3">
    <location>
        <begin position="9"/>
        <end position="322"/>
    </location>
</feature>
<evidence type="ECO:0000259" key="7">
    <source>
        <dbReference type="Pfam" id="PF26283"/>
    </source>
</evidence>
<keyword evidence="9" id="KW-1185">Reference proteome</keyword>
<protein>
    <submittedName>
        <fullName evidence="8">Similar to Saccharomyces cerevisiae YDR407C TRS120 One of 10 subunits of the transport protein particle (TRAPP) complex of the cis-Golgi which mediates vesicle docking and fusion</fullName>
    </submittedName>
</protein>
<dbReference type="RefSeq" id="XP_041405562.1">
    <property type="nucleotide sequence ID" value="XM_041549628.1"/>
</dbReference>
<evidence type="ECO:0000313" key="8">
    <source>
        <dbReference type="EMBL" id="CAB4253717.1"/>
    </source>
</evidence>
<dbReference type="InterPro" id="IPR058565">
    <property type="entry name" value="Ig_TRAPPC9_Trs120_1st"/>
</dbReference>
<dbReference type="EMBL" id="CAEFZW010000003">
    <property type="protein sequence ID" value="CAB4253717.1"/>
    <property type="molecule type" value="Genomic_DNA"/>
</dbReference>
<evidence type="ECO:0000259" key="3">
    <source>
        <dbReference type="Pfam" id="PF08626"/>
    </source>
</evidence>
<dbReference type="Pfam" id="PF26283">
    <property type="entry name" value="Ig_TRAPPC9-Trs120_4th"/>
    <property type="match status" value="1"/>
</dbReference>
<dbReference type="InterPro" id="IPR058563">
    <property type="entry name" value="Trs120_TRAPPC9_N"/>
</dbReference>